<gene>
    <name evidence="2" type="ORF">BJ508DRAFT_313285</name>
</gene>
<accession>A0A3N4HJ98</accession>
<dbReference type="STRING" id="1160509.A0A3N4HJ98"/>
<feature type="region of interest" description="Disordered" evidence="1">
    <location>
        <begin position="1"/>
        <end position="31"/>
    </location>
</feature>
<proteinExistence type="predicted"/>
<name>A0A3N4HJ98_ASCIM</name>
<reference evidence="2 3" key="1">
    <citation type="journal article" date="2018" name="Nat. Ecol. Evol.">
        <title>Pezizomycetes genomes reveal the molecular basis of ectomycorrhizal truffle lifestyle.</title>
        <authorList>
            <person name="Murat C."/>
            <person name="Payen T."/>
            <person name="Noel B."/>
            <person name="Kuo A."/>
            <person name="Morin E."/>
            <person name="Chen J."/>
            <person name="Kohler A."/>
            <person name="Krizsan K."/>
            <person name="Balestrini R."/>
            <person name="Da Silva C."/>
            <person name="Montanini B."/>
            <person name="Hainaut M."/>
            <person name="Levati E."/>
            <person name="Barry K.W."/>
            <person name="Belfiori B."/>
            <person name="Cichocki N."/>
            <person name="Clum A."/>
            <person name="Dockter R.B."/>
            <person name="Fauchery L."/>
            <person name="Guy J."/>
            <person name="Iotti M."/>
            <person name="Le Tacon F."/>
            <person name="Lindquist E.A."/>
            <person name="Lipzen A."/>
            <person name="Malagnac F."/>
            <person name="Mello A."/>
            <person name="Molinier V."/>
            <person name="Miyauchi S."/>
            <person name="Poulain J."/>
            <person name="Riccioni C."/>
            <person name="Rubini A."/>
            <person name="Sitrit Y."/>
            <person name="Splivallo R."/>
            <person name="Traeger S."/>
            <person name="Wang M."/>
            <person name="Zifcakova L."/>
            <person name="Wipf D."/>
            <person name="Zambonelli A."/>
            <person name="Paolocci F."/>
            <person name="Nowrousian M."/>
            <person name="Ottonello S."/>
            <person name="Baldrian P."/>
            <person name="Spatafora J.W."/>
            <person name="Henrissat B."/>
            <person name="Nagy L.G."/>
            <person name="Aury J.M."/>
            <person name="Wincker P."/>
            <person name="Grigoriev I.V."/>
            <person name="Bonfante P."/>
            <person name="Martin F.M."/>
        </authorList>
    </citation>
    <scope>NUCLEOTIDE SEQUENCE [LARGE SCALE GENOMIC DNA]</scope>
    <source>
        <strain evidence="2 3">RN42</strain>
    </source>
</reference>
<organism evidence="2 3">
    <name type="scientific">Ascobolus immersus RN42</name>
    <dbReference type="NCBI Taxonomy" id="1160509"/>
    <lineage>
        <taxon>Eukaryota</taxon>
        <taxon>Fungi</taxon>
        <taxon>Dikarya</taxon>
        <taxon>Ascomycota</taxon>
        <taxon>Pezizomycotina</taxon>
        <taxon>Pezizomycetes</taxon>
        <taxon>Pezizales</taxon>
        <taxon>Ascobolaceae</taxon>
        <taxon>Ascobolus</taxon>
    </lineage>
</organism>
<keyword evidence="3" id="KW-1185">Reference proteome</keyword>
<sequence length="548" mass="61272">MAMEDSRRSKVTPLQSLQSTSTSQYSKTKQHIKPASLLLRSQDLVLSRSCSQDLALRTSPSRSCSQDLALRTSPSRSCSQDLALRTSPLGPRPQDLALRTSLSQDLALITSLSGPRSLKPSLSGPCSQDLALSGKCSGCCPQKLADLAFRTLLSGPRSQNLALSEPRSLKPSLSGSRSQDLALRISLSGPRSLKEVLRILPSEARWPLGYRDEALLRQKSASVEPETVEEGGQLILGGRETQDGRLPSIAEILEDFPRFYSTLFYSPFLRPKYRSLDVPRSLMGTAGSPPLDPSLPSTRVLSIEELRERYKDLPPSSPDVALGDGRRIEGIFDLFMECPFNYHHVWDFERFSNPPCVSAAMQNGEITEESLGAYIKKTELYTNEPHLICPVPGCMAIDGSSRKKAVIRAPGLIHHLNTKHPDLYDVQHPPPNLKPTEDGSWPIHCYFKSCHLSFVGVEKYLLREFHTRYFHPEGTVEFTIPTENSSDPNLYKTFVLFREEVHSLNWPIDEVNNLTRDDPAIEERAIYYLQRNRAAIIDLNNRTASSQR</sequence>
<protein>
    <submittedName>
        <fullName evidence="2">Uncharacterized protein</fullName>
    </submittedName>
</protein>
<evidence type="ECO:0000256" key="1">
    <source>
        <dbReference type="SAM" id="MobiDB-lite"/>
    </source>
</evidence>
<dbReference type="Proteomes" id="UP000275078">
    <property type="component" value="Unassembled WGS sequence"/>
</dbReference>
<dbReference type="AlphaFoldDB" id="A0A3N4HJ98"/>
<evidence type="ECO:0000313" key="3">
    <source>
        <dbReference type="Proteomes" id="UP000275078"/>
    </source>
</evidence>
<evidence type="ECO:0000313" key="2">
    <source>
        <dbReference type="EMBL" id="RPA73992.1"/>
    </source>
</evidence>
<dbReference type="EMBL" id="ML119804">
    <property type="protein sequence ID" value="RPA73992.1"/>
    <property type="molecule type" value="Genomic_DNA"/>
</dbReference>
<feature type="compositionally biased region" description="Low complexity" evidence="1">
    <location>
        <begin position="12"/>
        <end position="27"/>
    </location>
</feature>